<keyword evidence="2" id="KW-1185">Reference proteome</keyword>
<reference evidence="1 2" key="1">
    <citation type="journal article" date="2024" name="Nat. Commun.">
        <title>Phylogenomics reveals the evolutionary origins of lichenization in chlorophyte algae.</title>
        <authorList>
            <person name="Puginier C."/>
            <person name="Libourel C."/>
            <person name="Otte J."/>
            <person name="Skaloud P."/>
            <person name="Haon M."/>
            <person name="Grisel S."/>
            <person name="Petersen M."/>
            <person name="Berrin J.G."/>
            <person name="Delaux P.M."/>
            <person name="Dal Grande F."/>
            <person name="Keller J."/>
        </authorList>
    </citation>
    <scope>NUCLEOTIDE SEQUENCE [LARGE SCALE GENOMIC DNA]</scope>
    <source>
        <strain evidence="1 2">SAG 2043</strain>
    </source>
</reference>
<name>A0AAW1PJF8_9CHLO</name>
<evidence type="ECO:0000313" key="1">
    <source>
        <dbReference type="EMBL" id="KAK9808687.1"/>
    </source>
</evidence>
<dbReference type="InterPro" id="IPR021838">
    <property type="entry name" value="DUF3431"/>
</dbReference>
<proteinExistence type="predicted"/>
<comment type="caution">
    <text evidence="1">The sequence shown here is derived from an EMBL/GenBank/DDBJ whole genome shotgun (WGS) entry which is preliminary data.</text>
</comment>
<dbReference type="Proteomes" id="UP001489004">
    <property type="component" value="Unassembled WGS sequence"/>
</dbReference>
<dbReference type="AlphaFoldDB" id="A0AAW1PJF8"/>
<accession>A0AAW1PJF8</accession>
<organism evidence="1 2">
    <name type="scientific">[Myrmecia] bisecta</name>
    <dbReference type="NCBI Taxonomy" id="41462"/>
    <lineage>
        <taxon>Eukaryota</taxon>
        <taxon>Viridiplantae</taxon>
        <taxon>Chlorophyta</taxon>
        <taxon>core chlorophytes</taxon>
        <taxon>Trebouxiophyceae</taxon>
        <taxon>Trebouxiales</taxon>
        <taxon>Trebouxiaceae</taxon>
        <taxon>Myrmecia</taxon>
    </lineage>
</organism>
<dbReference type="PANTHER" id="PTHR37490">
    <property type="entry name" value="EXPRESSED PROTEIN"/>
    <property type="match status" value="1"/>
</dbReference>
<protein>
    <submittedName>
        <fullName evidence="1">Uncharacterized protein</fullName>
    </submittedName>
</protein>
<evidence type="ECO:0000313" key="2">
    <source>
        <dbReference type="Proteomes" id="UP001489004"/>
    </source>
</evidence>
<sequence>MATSRYSWDPNSNLDKMIVVARCGEDVSWVNVFFGNVPSAVYQCLDDNALHPIRFRGNEALAYFTFIVDFYDDLPASMVFLHGHQYAWHMPDVVPVLRKLQWDLPFANLNYMNATDDSFTGSMLFPARPEQLGVGSWLYNQSKHYKDAWEELMSAELGPVPERVAAPCCSTLLVSRERILRHPKAFYERIRMWLAVTTVGSFWSGRVFEYMWGPLFGNSAILSLQSECQVLHCDDANPRPAPL</sequence>
<dbReference type="PANTHER" id="PTHR37490:SF3">
    <property type="entry name" value="DUF3431 DOMAIN CONTAINING PROTEIN"/>
    <property type="match status" value="1"/>
</dbReference>
<gene>
    <name evidence="1" type="ORF">WJX72_001949</name>
</gene>
<dbReference type="EMBL" id="JALJOR010000011">
    <property type="protein sequence ID" value="KAK9808687.1"/>
    <property type="molecule type" value="Genomic_DNA"/>
</dbReference>
<dbReference type="Pfam" id="PF11913">
    <property type="entry name" value="DUF3431"/>
    <property type="match status" value="1"/>
</dbReference>